<dbReference type="AlphaFoldDB" id="A0AAX1PG61"/>
<proteinExistence type="predicted"/>
<dbReference type="EMBL" id="QLLM01000012">
    <property type="protein sequence ID" value="RAJ02721.1"/>
    <property type="molecule type" value="Genomic_DNA"/>
</dbReference>
<sequence>MSHDVTQTEKLVEQLGQAHRLVAGFYQRILPLFDQVAQETIDANFWYWAPSENSRPCSKHTRPSSAWTWDFIPMFASTHAYRTWNGSRALCNDMTLAFCLYIDDAIKADSPQRLGRKGEPDPLRMELGNAIVEVYLFRCNKDSEHSFDTLWDNIPWPYPTEQWTAADEYPEIEFYVRHVPLAELLSDATVVTRWIKTCLDQVVK</sequence>
<evidence type="ECO:0000313" key="1">
    <source>
        <dbReference type="EMBL" id="RAJ02721.1"/>
    </source>
</evidence>
<evidence type="ECO:0000313" key="2">
    <source>
        <dbReference type="Proteomes" id="UP000249422"/>
    </source>
</evidence>
<name>A0AAX1PG61_AERSA</name>
<reference evidence="1 2" key="1">
    <citation type="submission" date="2018-06" db="EMBL/GenBank/DDBJ databases">
        <title>Freshwater and sediment microbial communities from various areas in North America, analyzing microbe dynamics in response to fracking.</title>
        <authorList>
            <person name="Lamendella R."/>
        </authorList>
    </citation>
    <scope>NUCLEOTIDE SEQUENCE [LARGE SCALE GENOMIC DNA]</scope>
    <source>
        <strain evidence="1 2">17</strain>
    </source>
</reference>
<comment type="caution">
    <text evidence="1">The sequence shown here is derived from an EMBL/GenBank/DDBJ whole genome shotgun (WGS) entry which is preliminary data.</text>
</comment>
<organism evidence="1 2">
    <name type="scientific">Aeromonas salmonicida</name>
    <dbReference type="NCBI Taxonomy" id="645"/>
    <lineage>
        <taxon>Bacteria</taxon>
        <taxon>Pseudomonadati</taxon>
        <taxon>Pseudomonadota</taxon>
        <taxon>Gammaproteobacteria</taxon>
        <taxon>Aeromonadales</taxon>
        <taxon>Aeromonadaceae</taxon>
        <taxon>Aeromonas</taxon>
    </lineage>
</organism>
<accession>A0AAX1PG61</accession>
<protein>
    <submittedName>
        <fullName evidence="1">Uncharacterized protein</fullName>
    </submittedName>
</protein>
<dbReference type="RefSeq" id="WP_111588960.1">
    <property type="nucleotide sequence ID" value="NZ_CAWNWF010000012.1"/>
</dbReference>
<dbReference type="Proteomes" id="UP000249422">
    <property type="component" value="Unassembled WGS sequence"/>
</dbReference>
<gene>
    <name evidence="1" type="ORF">DEU50_11256</name>
</gene>